<dbReference type="Proteomes" id="UP000694419">
    <property type="component" value="Unplaced"/>
</dbReference>
<protein>
    <submittedName>
        <fullName evidence="1">Uncharacterized protein</fullName>
    </submittedName>
</protein>
<keyword evidence="2" id="KW-1185">Reference proteome</keyword>
<proteinExistence type="predicted"/>
<organism evidence="1 2">
    <name type="scientific">Calidris pygmaea</name>
    <name type="common">Spoon-billed sandpiper</name>
    <dbReference type="NCBI Taxonomy" id="425635"/>
    <lineage>
        <taxon>Eukaryota</taxon>
        <taxon>Metazoa</taxon>
        <taxon>Chordata</taxon>
        <taxon>Craniata</taxon>
        <taxon>Vertebrata</taxon>
        <taxon>Euteleostomi</taxon>
        <taxon>Archelosauria</taxon>
        <taxon>Archosauria</taxon>
        <taxon>Dinosauria</taxon>
        <taxon>Saurischia</taxon>
        <taxon>Theropoda</taxon>
        <taxon>Coelurosauria</taxon>
        <taxon>Aves</taxon>
        <taxon>Neognathae</taxon>
        <taxon>Neoaves</taxon>
        <taxon>Charadriiformes</taxon>
        <taxon>Scolopacidae</taxon>
        <taxon>Calidris</taxon>
    </lineage>
</organism>
<evidence type="ECO:0000313" key="1">
    <source>
        <dbReference type="Ensembl" id="ENSCPGP00000025242.1"/>
    </source>
</evidence>
<sequence>TAPITLNFTLLIFLKKCSLPKVPVILLPVGPLKGEQEEIPTWSFWAIRLHPLKRQTKSRGMAGWKPQLFTHRVTCSTWQRNNSSTWSGGRCPCPRHGAWN</sequence>
<name>A0A8C3KK78_9CHAR</name>
<accession>A0A8C3KK78</accession>
<reference evidence="1" key="1">
    <citation type="submission" date="2025-08" db="UniProtKB">
        <authorList>
            <consortium name="Ensembl"/>
        </authorList>
    </citation>
    <scope>IDENTIFICATION</scope>
</reference>
<dbReference type="Ensembl" id="ENSCPGT00000027580.1">
    <property type="protein sequence ID" value="ENSCPGP00000025242.1"/>
    <property type="gene ID" value="ENSCPGG00000017397.1"/>
</dbReference>
<reference evidence="1" key="2">
    <citation type="submission" date="2025-09" db="UniProtKB">
        <authorList>
            <consortium name="Ensembl"/>
        </authorList>
    </citation>
    <scope>IDENTIFICATION</scope>
</reference>
<dbReference type="AlphaFoldDB" id="A0A8C3KK78"/>
<evidence type="ECO:0000313" key="2">
    <source>
        <dbReference type="Proteomes" id="UP000694419"/>
    </source>
</evidence>